<dbReference type="PANTHER" id="PTHR22996:SF0">
    <property type="entry name" value="RE60872P-RELATED"/>
    <property type="match status" value="1"/>
</dbReference>
<feature type="domain" description="RING-type" evidence="2">
    <location>
        <begin position="495"/>
        <end position="586"/>
    </location>
</feature>
<dbReference type="Proteomes" id="UP000054549">
    <property type="component" value="Unassembled WGS sequence"/>
</dbReference>
<feature type="compositionally biased region" description="Polar residues" evidence="1">
    <location>
        <begin position="628"/>
        <end position="639"/>
    </location>
</feature>
<dbReference type="GO" id="GO:0008270">
    <property type="term" value="F:zinc ion binding"/>
    <property type="evidence" value="ECO:0007669"/>
    <property type="project" value="UniProtKB-KW"/>
</dbReference>
<dbReference type="SMART" id="SM00184">
    <property type="entry name" value="RING"/>
    <property type="match status" value="1"/>
</dbReference>
<dbReference type="InterPro" id="IPR045194">
    <property type="entry name" value="MGRN1/RNF157-like"/>
</dbReference>
<evidence type="ECO:0000256" key="1">
    <source>
        <dbReference type="SAM" id="MobiDB-lite"/>
    </source>
</evidence>
<feature type="compositionally biased region" description="Low complexity" evidence="1">
    <location>
        <begin position="275"/>
        <end position="292"/>
    </location>
</feature>
<protein>
    <recommendedName>
        <fullName evidence="2">RING-type domain-containing protein</fullName>
    </recommendedName>
</protein>
<dbReference type="InParanoid" id="A0A0C2X360"/>
<feature type="region of interest" description="Disordered" evidence="1">
    <location>
        <begin position="275"/>
        <end position="294"/>
    </location>
</feature>
<dbReference type="OrthoDB" id="1711136at2759"/>
<proteinExistence type="predicted"/>
<feature type="region of interest" description="Disordered" evidence="1">
    <location>
        <begin position="221"/>
        <end position="262"/>
    </location>
</feature>
<feature type="compositionally biased region" description="Low complexity" evidence="1">
    <location>
        <begin position="451"/>
        <end position="464"/>
    </location>
</feature>
<dbReference type="HOGENOM" id="CLU_015598_0_0_1"/>
<dbReference type="STRING" id="946122.A0A0C2X360"/>
<dbReference type="SUPFAM" id="SSF57850">
    <property type="entry name" value="RING/U-box"/>
    <property type="match status" value="1"/>
</dbReference>
<feature type="region of interest" description="Disordered" evidence="1">
    <location>
        <begin position="330"/>
        <end position="372"/>
    </location>
</feature>
<evidence type="ECO:0000259" key="2">
    <source>
        <dbReference type="SMART" id="SM00184"/>
    </source>
</evidence>
<feature type="compositionally biased region" description="Low complexity" evidence="1">
    <location>
        <begin position="235"/>
        <end position="255"/>
    </location>
</feature>
<dbReference type="InterPro" id="IPR013083">
    <property type="entry name" value="Znf_RING/FYVE/PHD"/>
</dbReference>
<evidence type="ECO:0000313" key="4">
    <source>
        <dbReference type="Proteomes" id="UP000054549"/>
    </source>
</evidence>
<dbReference type="Pfam" id="PF13920">
    <property type="entry name" value="zf-C3HC4_3"/>
    <property type="match status" value="1"/>
</dbReference>
<gene>
    <name evidence="3" type="ORF">M378DRAFT_12362</name>
</gene>
<evidence type="ECO:0000313" key="3">
    <source>
        <dbReference type="EMBL" id="KIL63153.1"/>
    </source>
</evidence>
<dbReference type="InterPro" id="IPR001841">
    <property type="entry name" value="Znf_RING"/>
</dbReference>
<reference evidence="3 4" key="1">
    <citation type="submission" date="2014-04" db="EMBL/GenBank/DDBJ databases">
        <title>Evolutionary Origins and Diversification of the Mycorrhizal Mutualists.</title>
        <authorList>
            <consortium name="DOE Joint Genome Institute"/>
            <consortium name="Mycorrhizal Genomics Consortium"/>
            <person name="Kohler A."/>
            <person name="Kuo A."/>
            <person name="Nagy L.G."/>
            <person name="Floudas D."/>
            <person name="Copeland A."/>
            <person name="Barry K.W."/>
            <person name="Cichocki N."/>
            <person name="Veneault-Fourrey C."/>
            <person name="LaButti K."/>
            <person name="Lindquist E.A."/>
            <person name="Lipzen A."/>
            <person name="Lundell T."/>
            <person name="Morin E."/>
            <person name="Murat C."/>
            <person name="Riley R."/>
            <person name="Ohm R."/>
            <person name="Sun H."/>
            <person name="Tunlid A."/>
            <person name="Henrissat B."/>
            <person name="Grigoriev I.V."/>
            <person name="Hibbett D.S."/>
            <person name="Martin F."/>
        </authorList>
    </citation>
    <scope>NUCLEOTIDE SEQUENCE [LARGE SCALE GENOMIC DNA]</scope>
    <source>
        <strain evidence="3 4">Koide BX008</strain>
    </source>
</reference>
<name>A0A0C2X360_AMAMK</name>
<feature type="compositionally biased region" description="Gly residues" evidence="1">
    <location>
        <begin position="546"/>
        <end position="565"/>
    </location>
</feature>
<dbReference type="EMBL" id="KN818262">
    <property type="protein sequence ID" value="KIL63153.1"/>
    <property type="molecule type" value="Genomic_DNA"/>
</dbReference>
<feature type="region of interest" description="Disordered" evidence="1">
    <location>
        <begin position="18"/>
        <end position="53"/>
    </location>
</feature>
<feature type="compositionally biased region" description="Low complexity" evidence="1">
    <location>
        <begin position="336"/>
        <end position="354"/>
    </location>
</feature>
<sequence>MSQQAGEMNINAVISDMGDPTGTEDGMGGNVSANTATPAHTAGNMSSTTTSKKATQETLFGPNIGLVSGGPSWAVIHEKKVVTDDLTPDVVKGWIAKSKQPSQPTTTLQALVNLKRPSLRLSPLSSDEPGSPSATDTGDNQIQVLSAHHLQLHGLEFEYDCDAPKCGLYVHVFVPKDHPEAQATVHPTGFSKILVFETVTEGGFGRLLKLEDGAILELGRFEQGRKTKPPTPLPASSGSGRSADAVSSSSGSDSRLIAGTASPTNGITEVLASVSETGENSNNNTNANNNNGRIRKRFSAFPFRRKGPSQGRSVAGPALAVVDMGQEGANQEHDGTAAAADGTGGVDVSAGTAARAQGNTTRRGKKKHSDESQGVRVLIRLAALDELGTELMSPNEQVTYLHIVRFGTKDPAVEEGNGEDTRPWVVKVVKREATIGPHTFHLHEIYGLTSSSSTHTAAPTAPLPEQEHSYPPEAPPSLVGPGGGGGMGDDSQSECLLCLSAPREVVLLPCRHLVACRECALNMVEFGAGGQITQPTEDSATAAGEAGAGGAGAEGTGGGEGGTGGTNAANTARRRRKAKGWYCPVCRQPYTSLLRITTHPPAPEKSAAPAKNEQGETDGVRRAADGVQNMSVADQQPSSGDGEEANEASRNTTGLGRMFRLGRRSANASAADENV</sequence>
<dbReference type="GO" id="GO:0016567">
    <property type="term" value="P:protein ubiquitination"/>
    <property type="evidence" value="ECO:0007669"/>
    <property type="project" value="TreeGrafter"/>
</dbReference>
<feature type="region of interest" description="Disordered" evidence="1">
    <location>
        <begin position="451"/>
        <end position="487"/>
    </location>
</feature>
<dbReference type="GO" id="GO:0061630">
    <property type="term" value="F:ubiquitin protein ligase activity"/>
    <property type="evidence" value="ECO:0007669"/>
    <property type="project" value="UniProtKB-EC"/>
</dbReference>
<dbReference type="GO" id="GO:0005737">
    <property type="term" value="C:cytoplasm"/>
    <property type="evidence" value="ECO:0007669"/>
    <property type="project" value="TreeGrafter"/>
</dbReference>
<feature type="region of interest" description="Disordered" evidence="1">
    <location>
        <begin position="535"/>
        <end position="574"/>
    </location>
</feature>
<dbReference type="AlphaFoldDB" id="A0A0C2X360"/>
<organism evidence="3 4">
    <name type="scientific">Amanita muscaria (strain Koide BX008)</name>
    <dbReference type="NCBI Taxonomy" id="946122"/>
    <lineage>
        <taxon>Eukaryota</taxon>
        <taxon>Fungi</taxon>
        <taxon>Dikarya</taxon>
        <taxon>Basidiomycota</taxon>
        <taxon>Agaricomycotina</taxon>
        <taxon>Agaricomycetes</taxon>
        <taxon>Agaricomycetidae</taxon>
        <taxon>Agaricales</taxon>
        <taxon>Pluteineae</taxon>
        <taxon>Amanitaceae</taxon>
        <taxon>Amanita</taxon>
    </lineage>
</organism>
<feature type="compositionally biased region" description="Polar residues" evidence="1">
    <location>
        <begin position="31"/>
        <end position="53"/>
    </location>
</feature>
<dbReference type="PANTHER" id="PTHR22996">
    <property type="entry name" value="MAHOGUNIN"/>
    <property type="match status" value="1"/>
</dbReference>
<keyword evidence="4" id="KW-1185">Reference proteome</keyword>
<feature type="region of interest" description="Disordered" evidence="1">
    <location>
        <begin position="597"/>
        <end position="675"/>
    </location>
</feature>
<feature type="region of interest" description="Disordered" evidence="1">
    <location>
        <begin position="120"/>
        <end position="139"/>
    </location>
</feature>
<dbReference type="Gene3D" id="3.30.40.10">
    <property type="entry name" value="Zinc/RING finger domain, C3HC4 (zinc finger)"/>
    <property type="match status" value="1"/>
</dbReference>
<accession>A0A0C2X360</accession>